<feature type="transmembrane region" description="Helical" evidence="1">
    <location>
        <begin position="60"/>
        <end position="83"/>
    </location>
</feature>
<dbReference type="Proteomes" id="UP001595844">
    <property type="component" value="Unassembled WGS sequence"/>
</dbReference>
<evidence type="ECO:0000313" key="3">
    <source>
        <dbReference type="EMBL" id="MFC4372769.1"/>
    </source>
</evidence>
<protein>
    <submittedName>
        <fullName evidence="3">Phosphatase PAP2 family protein</fullName>
    </submittedName>
</protein>
<feature type="transmembrane region" description="Helical" evidence="1">
    <location>
        <begin position="90"/>
        <end position="108"/>
    </location>
</feature>
<dbReference type="RefSeq" id="WP_378555292.1">
    <property type="nucleotide sequence ID" value="NZ_JBHSDL010000002.1"/>
</dbReference>
<name>A0ABV8VBG9_9NOCA</name>
<feature type="transmembrane region" description="Helical" evidence="1">
    <location>
        <begin position="148"/>
        <end position="170"/>
    </location>
</feature>
<dbReference type="SUPFAM" id="SSF48317">
    <property type="entry name" value="Acid phosphatase/Vanadium-dependent haloperoxidase"/>
    <property type="match status" value="1"/>
</dbReference>
<keyword evidence="1" id="KW-0812">Transmembrane</keyword>
<organism evidence="3 4">
    <name type="scientific">Nocardia halotolerans</name>
    <dbReference type="NCBI Taxonomy" id="1755878"/>
    <lineage>
        <taxon>Bacteria</taxon>
        <taxon>Bacillati</taxon>
        <taxon>Actinomycetota</taxon>
        <taxon>Actinomycetes</taxon>
        <taxon>Mycobacteriales</taxon>
        <taxon>Nocardiaceae</taxon>
        <taxon>Nocardia</taxon>
    </lineage>
</organism>
<keyword evidence="4" id="KW-1185">Reference proteome</keyword>
<evidence type="ECO:0000256" key="1">
    <source>
        <dbReference type="SAM" id="Phobius"/>
    </source>
</evidence>
<feature type="transmembrane region" description="Helical" evidence="1">
    <location>
        <begin position="176"/>
        <end position="197"/>
    </location>
</feature>
<reference evidence="4" key="1">
    <citation type="journal article" date="2019" name="Int. J. Syst. Evol. Microbiol.">
        <title>The Global Catalogue of Microorganisms (GCM) 10K type strain sequencing project: providing services to taxonomists for standard genome sequencing and annotation.</title>
        <authorList>
            <consortium name="The Broad Institute Genomics Platform"/>
            <consortium name="The Broad Institute Genome Sequencing Center for Infectious Disease"/>
            <person name="Wu L."/>
            <person name="Ma J."/>
        </authorList>
    </citation>
    <scope>NUCLEOTIDE SEQUENCE [LARGE SCALE GENOMIC DNA]</scope>
    <source>
        <strain evidence="4">IBRC-M 10490</strain>
    </source>
</reference>
<feature type="transmembrane region" description="Helical" evidence="1">
    <location>
        <begin position="12"/>
        <end position="32"/>
    </location>
</feature>
<comment type="caution">
    <text evidence="3">The sequence shown here is derived from an EMBL/GenBank/DDBJ whole genome shotgun (WGS) entry which is preliminary data.</text>
</comment>
<dbReference type="InterPro" id="IPR036938">
    <property type="entry name" value="PAP2/HPO_sf"/>
</dbReference>
<sequence>MIDRVSERRATAVRVTTIGSCAALTAAIPVTFAPGGGAGGLDTAIAAPVRRQVSPGLAEFLVAPSNGPVVLILLFAACAWFAVRGHWWRAATMLVVPEIAVAVNTWVLKPLWERPLHDYLAYPSGHTVHLVAVATTFACLLASVRPRIAIAALTAVALASITAGMIVLGYHHATDVFGGAAAAVALSIGLCRLAVLLRVRAGR</sequence>
<keyword evidence="1" id="KW-1133">Transmembrane helix</keyword>
<evidence type="ECO:0000313" key="4">
    <source>
        <dbReference type="Proteomes" id="UP001595844"/>
    </source>
</evidence>
<dbReference type="Pfam" id="PF01569">
    <property type="entry name" value="PAP2"/>
    <property type="match status" value="1"/>
</dbReference>
<accession>A0ABV8VBG9</accession>
<dbReference type="InterPro" id="IPR000326">
    <property type="entry name" value="PAP2/HPO"/>
</dbReference>
<proteinExistence type="predicted"/>
<feature type="transmembrane region" description="Helical" evidence="1">
    <location>
        <begin position="120"/>
        <end position="141"/>
    </location>
</feature>
<feature type="domain" description="Phosphatidic acid phosphatase type 2/haloperoxidase" evidence="2">
    <location>
        <begin position="117"/>
        <end position="191"/>
    </location>
</feature>
<dbReference type="Gene3D" id="1.20.144.10">
    <property type="entry name" value="Phosphatidic acid phosphatase type 2/haloperoxidase"/>
    <property type="match status" value="1"/>
</dbReference>
<gene>
    <name evidence="3" type="ORF">ACFO5K_01545</name>
</gene>
<dbReference type="EMBL" id="JBHSDL010000002">
    <property type="protein sequence ID" value="MFC4372769.1"/>
    <property type="molecule type" value="Genomic_DNA"/>
</dbReference>
<keyword evidence="1" id="KW-0472">Membrane</keyword>
<evidence type="ECO:0000259" key="2">
    <source>
        <dbReference type="Pfam" id="PF01569"/>
    </source>
</evidence>